<sequence>MSCRWIRALKIEEGCIQRKACSTGGPAGNCRHVSYRQAAGIPGCRRSAGVQQHQDNLHSCKLSTRFEENQTTTEPTFTAVKLGKEEQLGMIIQPGNYSRMNSCCLQSGGILCFSLLLALWDGSPEGPWNLQEI</sequence>
<proteinExistence type="predicted"/>
<protein>
    <submittedName>
        <fullName evidence="1">Uncharacterized protein</fullName>
    </submittedName>
</protein>
<evidence type="ECO:0000313" key="1">
    <source>
        <dbReference type="EMBL" id="KAK5601114.1"/>
    </source>
</evidence>
<keyword evidence="2" id="KW-1185">Reference proteome</keyword>
<dbReference type="AlphaFoldDB" id="A0AAV9QX88"/>
<accession>A0AAV9QX88</accession>
<reference evidence="1 2" key="1">
    <citation type="submission" date="2021-06" db="EMBL/GenBank/DDBJ databases">
        <authorList>
            <person name="Palmer J.M."/>
        </authorList>
    </citation>
    <scope>NUCLEOTIDE SEQUENCE [LARGE SCALE GENOMIC DNA]</scope>
    <source>
        <strain evidence="1 2">MEX-2019</strain>
        <tissue evidence="1">Muscle</tissue>
    </source>
</reference>
<dbReference type="Proteomes" id="UP001311232">
    <property type="component" value="Unassembled WGS sequence"/>
</dbReference>
<comment type="caution">
    <text evidence="1">The sequence shown here is derived from an EMBL/GenBank/DDBJ whole genome shotgun (WGS) entry which is preliminary data.</text>
</comment>
<name>A0AAV9QX88_9TELE</name>
<dbReference type="EMBL" id="JAHHUM010002714">
    <property type="protein sequence ID" value="KAK5601114.1"/>
    <property type="molecule type" value="Genomic_DNA"/>
</dbReference>
<gene>
    <name evidence="1" type="ORF">CRENBAI_003902</name>
</gene>
<evidence type="ECO:0000313" key="2">
    <source>
        <dbReference type="Proteomes" id="UP001311232"/>
    </source>
</evidence>
<organism evidence="1 2">
    <name type="scientific">Crenichthys baileyi</name>
    <name type="common">White River springfish</name>
    <dbReference type="NCBI Taxonomy" id="28760"/>
    <lineage>
        <taxon>Eukaryota</taxon>
        <taxon>Metazoa</taxon>
        <taxon>Chordata</taxon>
        <taxon>Craniata</taxon>
        <taxon>Vertebrata</taxon>
        <taxon>Euteleostomi</taxon>
        <taxon>Actinopterygii</taxon>
        <taxon>Neopterygii</taxon>
        <taxon>Teleostei</taxon>
        <taxon>Neoteleostei</taxon>
        <taxon>Acanthomorphata</taxon>
        <taxon>Ovalentaria</taxon>
        <taxon>Atherinomorphae</taxon>
        <taxon>Cyprinodontiformes</taxon>
        <taxon>Goodeidae</taxon>
        <taxon>Crenichthys</taxon>
    </lineage>
</organism>